<dbReference type="AlphaFoldDB" id="A0AA49JCP9"/>
<reference evidence="1" key="2">
    <citation type="journal article" date="2024" name="Antonie Van Leeuwenhoek">
        <title>Roseihalotalea indica gen. nov., sp. nov., a halophilic Bacteroidetes from mesopelagic Southwest Indian Ocean with higher carbohydrate metabolic potential.</title>
        <authorList>
            <person name="Chen B."/>
            <person name="Zhang M."/>
            <person name="Lin D."/>
            <person name="Ye J."/>
            <person name="Tang K."/>
        </authorList>
    </citation>
    <scope>NUCLEOTIDE SEQUENCE</scope>
    <source>
        <strain evidence="1">TK19036</strain>
    </source>
</reference>
<organism evidence="1">
    <name type="scientific">Roseihalotalea indica</name>
    <dbReference type="NCBI Taxonomy" id="2867963"/>
    <lineage>
        <taxon>Bacteria</taxon>
        <taxon>Pseudomonadati</taxon>
        <taxon>Bacteroidota</taxon>
        <taxon>Cytophagia</taxon>
        <taxon>Cytophagales</taxon>
        <taxon>Catalimonadaceae</taxon>
        <taxon>Roseihalotalea</taxon>
    </lineage>
</organism>
<protein>
    <submittedName>
        <fullName evidence="1">TerB family tellurite resistance protein</fullName>
    </submittedName>
</protein>
<dbReference type="Gene3D" id="1.10.3680.10">
    <property type="entry name" value="TerB-like"/>
    <property type="match status" value="1"/>
</dbReference>
<reference evidence="1" key="1">
    <citation type="journal article" date="2023" name="Comput. Struct. Biotechnol. J.">
        <title>Discovery of a novel marine Bacteroidetes with a rich repertoire of carbohydrate-active enzymes.</title>
        <authorList>
            <person name="Chen B."/>
            <person name="Liu G."/>
            <person name="Chen Q."/>
            <person name="Wang H."/>
            <person name="Liu L."/>
            <person name="Tang K."/>
        </authorList>
    </citation>
    <scope>NUCLEOTIDE SEQUENCE</scope>
    <source>
        <strain evidence="1">TK19036</strain>
    </source>
</reference>
<dbReference type="EMBL" id="CP120682">
    <property type="protein sequence ID" value="WKN35858.1"/>
    <property type="molecule type" value="Genomic_DNA"/>
</dbReference>
<dbReference type="SUPFAM" id="SSF158682">
    <property type="entry name" value="TerB-like"/>
    <property type="match status" value="1"/>
</dbReference>
<evidence type="ECO:0000313" key="1">
    <source>
        <dbReference type="EMBL" id="WKN35858.1"/>
    </source>
</evidence>
<sequence length="146" mass="17053">MELLELFTGRKKKLARGHLKNLIEVAYSDGEFDSVEVDYLLSLAGRFNISEAELKNIKDNPDTIEYEPPTRDQQRFEHLYQLVNMMMIDGVIHDKEIDICKKYAQRLNLRPEFVDDMVEAIPESREKELPTDAVISRLLKLAQDRK</sequence>
<dbReference type="InterPro" id="IPR029024">
    <property type="entry name" value="TerB-like"/>
</dbReference>
<gene>
    <name evidence="1" type="ORF">K4G66_26175</name>
</gene>
<name>A0AA49JCP9_9BACT</name>
<accession>A0AA49JCP9</accession>
<proteinExistence type="predicted"/>
<dbReference type="CDD" id="cd07177">
    <property type="entry name" value="terB_like"/>
    <property type="match status" value="1"/>
</dbReference>